<gene>
    <name evidence="1" type="ORF">LY90DRAFT_357302</name>
</gene>
<dbReference type="Proteomes" id="UP000193920">
    <property type="component" value="Unassembled WGS sequence"/>
</dbReference>
<evidence type="ECO:0000313" key="2">
    <source>
        <dbReference type="Proteomes" id="UP000193920"/>
    </source>
</evidence>
<keyword evidence="2" id="KW-1185">Reference proteome</keyword>
<accession>A0A1Y2DZX0</accession>
<reference evidence="1 2" key="1">
    <citation type="submission" date="2016-08" db="EMBL/GenBank/DDBJ databases">
        <title>A Parts List for Fungal Cellulosomes Revealed by Comparative Genomics.</title>
        <authorList>
            <consortium name="DOE Joint Genome Institute"/>
            <person name="Haitjema C.H."/>
            <person name="Gilmore S.P."/>
            <person name="Henske J.K."/>
            <person name="Solomon K.V."/>
            <person name="De Groot R."/>
            <person name="Kuo A."/>
            <person name="Mondo S.J."/>
            <person name="Salamov A.A."/>
            <person name="Labutti K."/>
            <person name="Zhao Z."/>
            <person name="Chiniquy J."/>
            <person name="Barry K."/>
            <person name="Brewer H.M."/>
            <person name="Purvine S.O."/>
            <person name="Wright A.T."/>
            <person name="Boxma B."/>
            <person name="Van Alen T."/>
            <person name="Hackstein J.H."/>
            <person name="Baker S.E."/>
            <person name="Grigoriev I.V."/>
            <person name="O'Malley M.A."/>
        </authorList>
    </citation>
    <scope>NUCLEOTIDE SEQUENCE [LARGE SCALE GENOMIC DNA]</scope>
    <source>
        <strain evidence="1 2">G1</strain>
    </source>
</reference>
<dbReference type="EMBL" id="MCOG01000053">
    <property type="protein sequence ID" value="ORY64646.1"/>
    <property type="molecule type" value="Genomic_DNA"/>
</dbReference>
<protein>
    <recommendedName>
        <fullName evidence="3">CHAT domain-containing protein</fullName>
    </recommendedName>
</protein>
<feature type="non-terminal residue" evidence="1">
    <location>
        <position position="59"/>
    </location>
</feature>
<comment type="caution">
    <text evidence="1">The sequence shown here is derived from an EMBL/GenBank/DDBJ whole genome shotgun (WGS) entry which is preliminary data.</text>
</comment>
<sequence>FFHFSGHGELSKDLDGDGIDRFDESMLPIDHTTLDQIVDNLIYLTMVEFLSQGCKLTDI</sequence>
<evidence type="ECO:0000313" key="1">
    <source>
        <dbReference type="EMBL" id="ORY64646.1"/>
    </source>
</evidence>
<evidence type="ECO:0008006" key="3">
    <source>
        <dbReference type="Google" id="ProtNLM"/>
    </source>
</evidence>
<name>A0A1Y2DZX0_9FUNG</name>
<dbReference type="OrthoDB" id="3223806at2759"/>
<dbReference type="AlphaFoldDB" id="A0A1Y2DZX0"/>
<proteinExistence type="predicted"/>
<organism evidence="1 2">
    <name type="scientific">Neocallimastix californiae</name>
    <dbReference type="NCBI Taxonomy" id="1754190"/>
    <lineage>
        <taxon>Eukaryota</taxon>
        <taxon>Fungi</taxon>
        <taxon>Fungi incertae sedis</taxon>
        <taxon>Chytridiomycota</taxon>
        <taxon>Chytridiomycota incertae sedis</taxon>
        <taxon>Neocallimastigomycetes</taxon>
        <taxon>Neocallimastigales</taxon>
        <taxon>Neocallimastigaceae</taxon>
        <taxon>Neocallimastix</taxon>
    </lineage>
</organism>
<feature type="non-terminal residue" evidence="1">
    <location>
        <position position="1"/>
    </location>
</feature>
<dbReference type="Gene3D" id="3.40.50.12660">
    <property type="match status" value="1"/>
</dbReference>